<gene>
    <name evidence="1" type="ORF">PY07493</name>
</gene>
<feature type="non-terminal residue" evidence="1">
    <location>
        <position position="948"/>
    </location>
</feature>
<protein>
    <submittedName>
        <fullName evidence="1">Uncharacterized protein</fullName>
    </submittedName>
</protein>
<dbReference type="PaxDb" id="73239-Q7R7T5"/>
<comment type="caution">
    <text evidence="1">The sequence shown here is derived from an EMBL/GenBank/DDBJ whole genome shotgun (WGS) entry which is preliminary data.</text>
</comment>
<dbReference type="AlphaFoldDB" id="Q7R7T5"/>
<evidence type="ECO:0000313" key="2">
    <source>
        <dbReference type="Proteomes" id="UP000008553"/>
    </source>
</evidence>
<organism evidence="1 2">
    <name type="scientific">Plasmodium yoelii yoelii</name>
    <dbReference type="NCBI Taxonomy" id="73239"/>
    <lineage>
        <taxon>Eukaryota</taxon>
        <taxon>Sar</taxon>
        <taxon>Alveolata</taxon>
        <taxon>Apicomplexa</taxon>
        <taxon>Aconoidasida</taxon>
        <taxon>Haemosporida</taxon>
        <taxon>Plasmodiidae</taxon>
        <taxon>Plasmodium</taxon>
        <taxon>Plasmodium (Vinckeia)</taxon>
    </lineage>
</organism>
<sequence length="948" mass="111111">MTTEKDYKHLIGIKNNYIISENYISENISYYYLFFSKISEAKKKKKYNKIEEKNVEEFWNDKNFQDASNDGITGSCSSDSNILMLKFVIGLFINSKEDILSSIFDDNIFKLLHNFILKKVSSYTLIGNLIFHLFHSIFLSSFIKNGRTTDVWNTFIDSHIKRDFILKRKKKIDNKDGNISKDTITNLSNNNNNNATSFIQDNILQTRQNFDGINKNTSQNRMGSDSLINRTIQNSSSDLYIHQNSYRNLHNNIIYIYKKKGECIIDILTFLKILCINYPRLVTKYVCILKNIINRYHSRIMEFSEIDDTFYHHNLEQIQEVDNSGNKNSVNRNSKNEYDKHLQLKENKYYNINEERRMIIMKYRSLKLIAEDKMKICIDFYSDIFVQILDFASVLCNNIYDLKIIESVVMCFKTPLTANLNIFNLIKKLFNQFTCALNGKFNEFSKITNKQHIYEKTRGNTKSGGPLNNNFSTIDDEINDIPNGDITNNAQINGKNSRDLYRNVFGRGANISSSQNAITGSNNNANLVSSYKGGNSKNGNGEEEYENGNYNNVYDGNDYRYDDDDDDYCSNAYFTYINYFKLNLLEKLFEQNNYLKEILKNNNVMEYLEKNNAYLRNLIKENYLVEKHINDKKIFKNYASNLDAYNKLLSYENDYTASARDANKILQDIEQSNNKLKLFLNFKGVNSLFGTQINSISDVGGLQNNLDNNSLQIQNSMSNFLENLLEEKNCINYLLADNKVAENLLRENNILKHEYNKYNLIDLFFKNITEENQLDNIKSIMLTEYNVNKILSYEKRFKILKTNFDGSYNNKEAIKIFFEDNKEAINFFKDKKYDPPIFKDDDSSSLNDNIMNRAKVILKRELEDDSKSYIDARYLLNNIFEKRFYPYNCIKMLEKCLLFLSSVNNNKLCYYMPLNKNLLVDYILLEQYENTNINTTNNTSIDIENMHL</sequence>
<proteinExistence type="predicted"/>
<evidence type="ECO:0000313" key="1">
    <source>
        <dbReference type="EMBL" id="EAA19961.1"/>
    </source>
</evidence>
<dbReference type="STRING" id="73239.Q7R7T5"/>
<dbReference type="InParanoid" id="Q7R7T5"/>
<accession>Q7R7T5</accession>
<name>Q7R7T5_PLAYO</name>
<dbReference type="Proteomes" id="UP000008553">
    <property type="component" value="Unassembled WGS sequence"/>
</dbReference>
<dbReference type="EMBL" id="AABL01002765">
    <property type="protein sequence ID" value="EAA19961.1"/>
    <property type="molecule type" value="Genomic_DNA"/>
</dbReference>
<keyword evidence="2" id="KW-1185">Reference proteome</keyword>
<reference evidence="1 2" key="1">
    <citation type="journal article" date="2002" name="Nature">
        <title>Genome sequence and comparative analysis of the model rodent malaria parasite Plasmodium yoelii yoelii.</title>
        <authorList>
            <person name="Carlton J.M."/>
            <person name="Angiuoli S.V."/>
            <person name="Suh B.B."/>
            <person name="Kooij T.W."/>
            <person name="Pertea M."/>
            <person name="Silva J.C."/>
            <person name="Ermolaeva M.D."/>
            <person name="Allen J.E."/>
            <person name="Selengut J.D."/>
            <person name="Koo H.L."/>
            <person name="Peterson J.D."/>
            <person name="Pop M."/>
            <person name="Kosack D.S."/>
            <person name="Shumway M.F."/>
            <person name="Bidwell S.L."/>
            <person name="Shallom S.J."/>
            <person name="van Aken S.E."/>
            <person name="Riedmuller S.B."/>
            <person name="Feldblyum T.V."/>
            <person name="Cho J.K."/>
            <person name="Quackenbush J."/>
            <person name="Sedegah M."/>
            <person name="Shoaibi A."/>
            <person name="Cummings L.M."/>
            <person name="Florens L."/>
            <person name="Yates J.R."/>
            <person name="Raine J.D."/>
            <person name="Sinden R.E."/>
            <person name="Harris M.A."/>
            <person name="Cunningham D.A."/>
            <person name="Preiser P.R."/>
            <person name="Bergman L.W."/>
            <person name="Vaidya A.B."/>
            <person name="van Lin L.H."/>
            <person name="Janse C.J."/>
            <person name="Waters A.P."/>
            <person name="Smith H.O."/>
            <person name="White O.R."/>
            <person name="Salzberg S.L."/>
            <person name="Venter J.C."/>
            <person name="Fraser C.M."/>
            <person name="Hoffman S.L."/>
            <person name="Gardner M.J."/>
            <person name="Carucci D.J."/>
        </authorList>
    </citation>
    <scope>NUCLEOTIDE SEQUENCE [LARGE SCALE GENOMIC DNA]</scope>
    <source>
        <strain evidence="1 2">17XNL</strain>
    </source>
</reference>